<accession>A0A562NNN6</accession>
<name>A0A562NNN6_9RHOB</name>
<reference evidence="1 2" key="1">
    <citation type="journal article" date="2015" name="Stand. Genomic Sci.">
        <title>Genomic Encyclopedia of Bacterial and Archaeal Type Strains, Phase III: the genomes of soil and plant-associated and newly described type strains.</title>
        <authorList>
            <person name="Whitman W.B."/>
            <person name="Woyke T."/>
            <person name="Klenk H.P."/>
            <person name="Zhou Y."/>
            <person name="Lilburn T.G."/>
            <person name="Beck B.J."/>
            <person name="De Vos P."/>
            <person name="Vandamme P."/>
            <person name="Eisen J.A."/>
            <person name="Garrity G."/>
            <person name="Hugenholtz P."/>
            <person name="Kyrpides N.C."/>
        </authorList>
    </citation>
    <scope>NUCLEOTIDE SEQUENCE [LARGE SCALE GENOMIC DNA]</scope>
    <source>
        <strain evidence="1 2">CGMCC 1.5364</strain>
    </source>
</reference>
<dbReference type="Proteomes" id="UP000316225">
    <property type="component" value="Unassembled WGS sequence"/>
</dbReference>
<dbReference type="OrthoDB" id="1523296at2"/>
<keyword evidence="2" id="KW-1185">Reference proteome</keyword>
<dbReference type="InterPro" id="IPR010732">
    <property type="entry name" value="T6SS_TssG-like"/>
</dbReference>
<evidence type="ECO:0000313" key="1">
    <source>
        <dbReference type="EMBL" id="TWI33778.1"/>
    </source>
</evidence>
<dbReference type="AlphaFoldDB" id="A0A562NNN6"/>
<dbReference type="NCBIfam" id="TIGR03347">
    <property type="entry name" value="VI_chp_1"/>
    <property type="match status" value="1"/>
</dbReference>
<comment type="caution">
    <text evidence="1">The sequence shown here is derived from an EMBL/GenBank/DDBJ whole genome shotgun (WGS) entry which is preliminary data.</text>
</comment>
<sequence length="324" mass="36403">MSELQAGFLSLLRRLEREAIHKPRIGRSRRLAEDIVDLGQDPELAFPGSDFADAEPEGKHGRPHLRAQFMGFFGPNGALPLNTTEEVLRWKTQGEEAFVHFADVFSARYLQLFFRAWSDSGAISQHDRPDDDRFSSYVAAVAGNGAPSFRDHDRVPDLARLPLVSIFGGRVRSAVRLRQMLQQYFTFPVRVDEHVPTWLEFDPEDIKGLGKGGALGRDMYLGSRVRSVNEKICLHLHLPDVDEYQAFLPGKRRYQQLSDIVFWYLGKSHEVDLALSLPPDQIPGAQLGGSLSLGWLAAMKPDAASPSDFIEIARFQLNPDAELH</sequence>
<dbReference type="Pfam" id="PF06996">
    <property type="entry name" value="T6SS_TssG"/>
    <property type="match status" value="1"/>
</dbReference>
<dbReference type="PANTHER" id="PTHR35564">
    <property type="match status" value="1"/>
</dbReference>
<gene>
    <name evidence="1" type="ORF">IQ24_02142</name>
</gene>
<dbReference type="RefSeq" id="WP_158637508.1">
    <property type="nucleotide sequence ID" value="NZ_VLKU01000006.1"/>
</dbReference>
<proteinExistence type="predicted"/>
<protein>
    <submittedName>
        <fullName evidence="1">Type VI secretion system protein ImpH</fullName>
    </submittedName>
</protein>
<dbReference type="EMBL" id="VLKU01000006">
    <property type="protein sequence ID" value="TWI33778.1"/>
    <property type="molecule type" value="Genomic_DNA"/>
</dbReference>
<dbReference type="PANTHER" id="PTHR35564:SF4">
    <property type="entry name" value="CYTOPLASMIC PROTEIN"/>
    <property type="match status" value="1"/>
</dbReference>
<evidence type="ECO:0000313" key="2">
    <source>
        <dbReference type="Proteomes" id="UP000316225"/>
    </source>
</evidence>
<organism evidence="1 2">
    <name type="scientific">Paracoccus sulfuroxidans</name>
    <dbReference type="NCBI Taxonomy" id="384678"/>
    <lineage>
        <taxon>Bacteria</taxon>
        <taxon>Pseudomonadati</taxon>
        <taxon>Pseudomonadota</taxon>
        <taxon>Alphaproteobacteria</taxon>
        <taxon>Rhodobacterales</taxon>
        <taxon>Paracoccaceae</taxon>
        <taxon>Paracoccus</taxon>
    </lineage>
</organism>